<evidence type="ECO:0000313" key="4">
    <source>
        <dbReference type="Proteomes" id="UP000306236"/>
    </source>
</evidence>
<dbReference type="PANTHER" id="PTHR38075:SF1">
    <property type="entry name" value="DUF4139 DOMAIN-CONTAINING PROTEIN"/>
    <property type="match status" value="1"/>
</dbReference>
<feature type="chain" id="PRO_5020260004" evidence="1">
    <location>
        <begin position="38"/>
        <end position="495"/>
    </location>
</feature>
<dbReference type="OrthoDB" id="9808067at2"/>
<dbReference type="RefSeq" id="WP_136405373.1">
    <property type="nucleotide sequence ID" value="NZ_SSWX01000004.1"/>
</dbReference>
<dbReference type="EMBL" id="SSWX01000004">
    <property type="protein sequence ID" value="THJ35176.1"/>
    <property type="molecule type" value="Genomic_DNA"/>
</dbReference>
<dbReference type="InterPro" id="IPR037291">
    <property type="entry name" value="DUF4139"/>
</dbReference>
<keyword evidence="1" id="KW-0732">Signal</keyword>
<evidence type="ECO:0000313" key="3">
    <source>
        <dbReference type="EMBL" id="THJ35176.1"/>
    </source>
</evidence>
<dbReference type="Pfam" id="PF13598">
    <property type="entry name" value="DUF4139"/>
    <property type="match status" value="1"/>
</dbReference>
<gene>
    <name evidence="3" type="ORF">E8K88_04020</name>
</gene>
<evidence type="ECO:0000259" key="2">
    <source>
        <dbReference type="Pfam" id="PF13598"/>
    </source>
</evidence>
<dbReference type="AlphaFoldDB" id="A0A4S5BYQ9"/>
<accession>A0A4S5BYQ9</accession>
<dbReference type="PANTHER" id="PTHR38075">
    <property type="entry name" value="DUF4139 DOMAIN-CONTAINING PROTEIN"/>
    <property type="match status" value="1"/>
</dbReference>
<keyword evidence="4" id="KW-1185">Reference proteome</keyword>
<feature type="signal peptide" evidence="1">
    <location>
        <begin position="1"/>
        <end position="37"/>
    </location>
</feature>
<evidence type="ECO:0000256" key="1">
    <source>
        <dbReference type="SAM" id="SignalP"/>
    </source>
</evidence>
<sequence>MVFHTSRSVATGSWIKTPLALLGVSVFSMTAMGAAAAATVAETQSAAQDRQSVAVTIYNDGLALVRDERKIKLNQGENRIAVREVSAQIMPETASMRATDGSALNLLEQNFDYDLLSSDSLLNKYVGRNVTVIRTNPASGQDERETATLLANNAGPVLKYADRIETGLPTNARLAFDGVPGNLRDQPTLVVSLNAEKAGTPTVDLSYLTGGLGWQADYVATLSKDENSLDLAGWVTLNNHSGTAYEDAKLQLVAGDVGRAPIVREAMFKALDGRAMAAVAPAPMEQEALFEYHLYTLPNTTTLGNNQTKQVALLSAGSVPVRKEYRLQGAEHWYNQLRNNNSPELGDKRKVDVFVEFDNKDGDLGVPLPKGIVRMYKGDSQQRALFIGEDRIDHTAKDEQVRLKLGSAFDLNGTWKHTSSKKLADNLYEMSFSIELRNAKEVPATITVVEPIPGDWTITSESQKHTQPTARLAQWEVEVPAEGKTELSYTVRIKY</sequence>
<proteinExistence type="predicted"/>
<comment type="caution">
    <text evidence="3">The sequence shown here is derived from an EMBL/GenBank/DDBJ whole genome shotgun (WGS) entry which is preliminary data.</text>
</comment>
<name>A0A4S5BYQ9_9BURK</name>
<reference evidence="3 4" key="1">
    <citation type="submission" date="2019-04" db="EMBL/GenBank/DDBJ databases">
        <title>Lampropedia sp YIM MLB12 draf genome.</title>
        <authorList>
            <person name="Wang Y.-X."/>
        </authorList>
    </citation>
    <scope>NUCLEOTIDE SEQUENCE [LARGE SCALE GENOMIC DNA]</scope>
    <source>
        <strain evidence="3 4">YIM MLB12</strain>
    </source>
</reference>
<protein>
    <submittedName>
        <fullName evidence="3">DUF4139 domain-containing protein</fullName>
    </submittedName>
</protein>
<organism evidence="3 4">
    <name type="scientific">Lampropedia aestuarii</name>
    <dbReference type="NCBI Taxonomy" id="2562762"/>
    <lineage>
        <taxon>Bacteria</taxon>
        <taxon>Pseudomonadati</taxon>
        <taxon>Pseudomonadota</taxon>
        <taxon>Betaproteobacteria</taxon>
        <taxon>Burkholderiales</taxon>
        <taxon>Comamonadaceae</taxon>
        <taxon>Lampropedia</taxon>
    </lineage>
</organism>
<feature type="domain" description="DUF4139" evidence="2">
    <location>
        <begin position="203"/>
        <end position="495"/>
    </location>
</feature>
<dbReference type="Proteomes" id="UP000306236">
    <property type="component" value="Unassembled WGS sequence"/>
</dbReference>